<reference evidence="1" key="2">
    <citation type="journal article" date="2015" name="Data Brief">
        <title>Shoot transcriptome of the giant reed, Arundo donax.</title>
        <authorList>
            <person name="Barrero R.A."/>
            <person name="Guerrero F.D."/>
            <person name="Moolhuijzen P."/>
            <person name="Goolsby J.A."/>
            <person name="Tidwell J."/>
            <person name="Bellgard S.E."/>
            <person name="Bellgard M.I."/>
        </authorList>
    </citation>
    <scope>NUCLEOTIDE SEQUENCE</scope>
    <source>
        <tissue evidence="1">Shoot tissue taken approximately 20 cm above the soil surface</tissue>
    </source>
</reference>
<proteinExistence type="predicted"/>
<protein>
    <submittedName>
        <fullName evidence="1">Uncharacterized protein</fullName>
    </submittedName>
</protein>
<organism evidence="1">
    <name type="scientific">Arundo donax</name>
    <name type="common">Giant reed</name>
    <name type="synonym">Donax arundinaceus</name>
    <dbReference type="NCBI Taxonomy" id="35708"/>
    <lineage>
        <taxon>Eukaryota</taxon>
        <taxon>Viridiplantae</taxon>
        <taxon>Streptophyta</taxon>
        <taxon>Embryophyta</taxon>
        <taxon>Tracheophyta</taxon>
        <taxon>Spermatophyta</taxon>
        <taxon>Magnoliopsida</taxon>
        <taxon>Liliopsida</taxon>
        <taxon>Poales</taxon>
        <taxon>Poaceae</taxon>
        <taxon>PACMAD clade</taxon>
        <taxon>Arundinoideae</taxon>
        <taxon>Arundineae</taxon>
        <taxon>Arundo</taxon>
    </lineage>
</organism>
<accession>A0A0A9BZR5</accession>
<evidence type="ECO:0000313" key="1">
    <source>
        <dbReference type="EMBL" id="JAD68821.1"/>
    </source>
</evidence>
<sequence length="30" mass="3734">MVWKLWECKEQQCQKQNSWHLGHILSLSHR</sequence>
<reference evidence="1" key="1">
    <citation type="submission" date="2014-09" db="EMBL/GenBank/DDBJ databases">
        <authorList>
            <person name="Magalhaes I.L.F."/>
            <person name="Oliveira U."/>
            <person name="Santos F.R."/>
            <person name="Vidigal T.H.D.A."/>
            <person name="Brescovit A.D."/>
            <person name="Santos A.J."/>
        </authorList>
    </citation>
    <scope>NUCLEOTIDE SEQUENCE</scope>
    <source>
        <tissue evidence="1">Shoot tissue taken approximately 20 cm above the soil surface</tissue>
    </source>
</reference>
<dbReference type="AlphaFoldDB" id="A0A0A9BZR5"/>
<name>A0A0A9BZR5_ARUDO</name>
<dbReference type="EMBL" id="GBRH01229074">
    <property type="protein sequence ID" value="JAD68821.1"/>
    <property type="molecule type" value="Transcribed_RNA"/>
</dbReference>